<evidence type="ECO:0000259" key="2">
    <source>
        <dbReference type="PROSITE" id="PS50011"/>
    </source>
</evidence>
<feature type="compositionally biased region" description="Basic residues" evidence="1">
    <location>
        <begin position="1"/>
        <end position="10"/>
    </location>
</feature>
<keyword evidence="4" id="KW-1185">Reference proteome</keyword>
<gene>
    <name evidence="3" type="ORF">COEREDRAFT_10614</name>
</gene>
<dbReference type="GO" id="GO:0004672">
    <property type="term" value="F:protein kinase activity"/>
    <property type="evidence" value="ECO:0007669"/>
    <property type="project" value="InterPro"/>
</dbReference>
<name>A0A2G5B5G2_COERN</name>
<dbReference type="PROSITE" id="PS50011">
    <property type="entry name" value="PROTEIN_KINASE_DOM"/>
    <property type="match status" value="1"/>
</dbReference>
<dbReference type="InterPro" id="IPR011009">
    <property type="entry name" value="Kinase-like_dom_sf"/>
</dbReference>
<feature type="domain" description="Protein kinase" evidence="2">
    <location>
        <begin position="380"/>
        <end position="825"/>
    </location>
</feature>
<dbReference type="PANTHER" id="PTHR38248:SF2">
    <property type="entry name" value="FUNK1 11"/>
    <property type="match status" value="1"/>
</dbReference>
<feature type="region of interest" description="Disordered" evidence="1">
    <location>
        <begin position="1"/>
        <end position="59"/>
    </location>
</feature>
<dbReference type="Proteomes" id="UP000242474">
    <property type="component" value="Unassembled WGS sequence"/>
</dbReference>
<sequence>MATTRKNNKRKTLDQVDSDSPVIKRQRPAFQPPPGLTRAANNTGSETKERIRRRKAEASSLHMRLHYERVAKVPNLAQPWSKKAKQHSKALTNAIHSGLEAHIFGCDIKQRQSNSELVQLLASATREQNKQDLLNIISQWTRYGTKDGNGNTEPEKSLYPMLSALVVYVAIHIRNHHANCQLEGIQTRSKTKRSATSASTSGIERLLLPPATGDFKPICFDEDFKIDSALVMHPPSCDIELQTDLDCRDMLAIVEFKQKTSMLDDALKQVLLYSRNIYSSQHNRRFVWALTVCSTQVHVCLLLHDAVLVSETMDIAISDGRRQLIELLVNWSICDQSQLGYDPTFYYNADVNKWIICCFDDDVEPVERVKQKQQLQPQSKRKRQKSGEAAASSIYYKVDLILFTANSVEGRHTRCFVAEKCDHNGNSEDGIKVVIKDAWAATNHPPEQDPRSEIKLLRTISDKLEAAPEIDHLYPKILHGGHVRFMVDGKTHTDTTDTIFKLLNDKRLDYPKTQDLETQQPQPQHEDDDVFGHSHASAYKPKSDWRFQPLRTHRRIVMTPVGRHIHCVQTQEELIIVLADAMRCHSSIYRHCGILHRDISENNIIVVRGDKDTSVQGLLIDYDYSIAITAENRGRRPGRSGTLPYMSIGNIENNGTQRTQLDDWESLLYLLCWSATIGLTSKHRNTIRQIDKITKRSILSKRPIHKWIEDEDDDIAYVKRNNMHSKDIFNISILTHFHDEYDKLILLATELHEALFLHNGCEGACILRKLPLHTPAVGGSNMPSASVANQEPNDPLVKRLQYEQAIVENLQQIMSRYRKQAMSII</sequence>
<dbReference type="InterPro" id="IPR000719">
    <property type="entry name" value="Prot_kinase_dom"/>
</dbReference>
<dbReference type="AlphaFoldDB" id="A0A2G5B5G2"/>
<evidence type="ECO:0000256" key="1">
    <source>
        <dbReference type="SAM" id="MobiDB-lite"/>
    </source>
</evidence>
<dbReference type="PANTHER" id="PTHR38248">
    <property type="entry name" value="FUNK1 6"/>
    <property type="match status" value="1"/>
</dbReference>
<evidence type="ECO:0000313" key="3">
    <source>
        <dbReference type="EMBL" id="PIA14258.1"/>
    </source>
</evidence>
<dbReference type="EMBL" id="KZ303520">
    <property type="protein sequence ID" value="PIA14258.1"/>
    <property type="molecule type" value="Genomic_DNA"/>
</dbReference>
<dbReference type="InterPro" id="IPR008266">
    <property type="entry name" value="Tyr_kinase_AS"/>
</dbReference>
<feature type="region of interest" description="Disordered" evidence="1">
    <location>
        <begin position="515"/>
        <end position="534"/>
    </location>
</feature>
<dbReference type="Pfam" id="PF17667">
    <property type="entry name" value="Pkinase_fungal"/>
    <property type="match status" value="1"/>
</dbReference>
<proteinExistence type="predicted"/>
<dbReference type="OrthoDB" id="5584477at2759"/>
<organism evidence="3 4">
    <name type="scientific">Coemansia reversa (strain ATCC 12441 / NRRL 1564)</name>
    <dbReference type="NCBI Taxonomy" id="763665"/>
    <lineage>
        <taxon>Eukaryota</taxon>
        <taxon>Fungi</taxon>
        <taxon>Fungi incertae sedis</taxon>
        <taxon>Zoopagomycota</taxon>
        <taxon>Kickxellomycotina</taxon>
        <taxon>Kickxellomycetes</taxon>
        <taxon>Kickxellales</taxon>
        <taxon>Kickxellaceae</taxon>
        <taxon>Coemansia</taxon>
    </lineage>
</organism>
<accession>A0A2G5B5G2</accession>
<dbReference type="InterPro" id="IPR040976">
    <property type="entry name" value="Pkinase_fungal"/>
</dbReference>
<protein>
    <recommendedName>
        <fullName evidence="2">Protein kinase domain-containing protein</fullName>
    </recommendedName>
</protein>
<dbReference type="SUPFAM" id="SSF56112">
    <property type="entry name" value="Protein kinase-like (PK-like)"/>
    <property type="match status" value="1"/>
</dbReference>
<evidence type="ECO:0000313" key="4">
    <source>
        <dbReference type="Proteomes" id="UP000242474"/>
    </source>
</evidence>
<dbReference type="PROSITE" id="PS00109">
    <property type="entry name" value="PROTEIN_KINASE_TYR"/>
    <property type="match status" value="1"/>
</dbReference>
<dbReference type="Gene3D" id="1.10.510.10">
    <property type="entry name" value="Transferase(Phosphotransferase) domain 1"/>
    <property type="match status" value="1"/>
</dbReference>
<dbReference type="GO" id="GO:0005524">
    <property type="term" value="F:ATP binding"/>
    <property type="evidence" value="ECO:0007669"/>
    <property type="project" value="InterPro"/>
</dbReference>
<reference evidence="3 4" key="1">
    <citation type="journal article" date="2015" name="Genome Biol. Evol.">
        <title>Phylogenomic analyses indicate that early fungi evolved digesting cell walls of algal ancestors of land plants.</title>
        <authorList>
            <person name="Chang Y."/>
            <person name="Wang S."/>
            <person name="Sekimoto S."/>
            <person name="Aerts A.L."/>
            <person name="Choi C."/>
            <person name="Clum A."/>
            <person name="LaButti K.M."/>
            <person name="Lindquist E.A."/>
            <person name="Yee Ngan C."/>
            <person name="Ohm R.A."/>
            <person name="Salamov A.A."/>
            <person name="Grigoriev I.V."/>
            <person name="Spatafora J.W."/>
            <person name="Berbee M.L."/>
        </authorList>
    </citation>
    <scope>NUCLEOTIDE SEQUENCE [LARGE SCALE GENOMIC DNA]</scope>
    <source>
        <strain evidence="3 4">NRRL 1564</strain>
    </source>
</reference>